<dbReference type="NCBIfam" id="TIGR00556">
    <property type="entry name" value="pantethn_trn"/>
    <property type="match status" value="1"/>
</dbReference>
<dbReference type="GO" id="GO:0019878">
    <property type="term" value="P:lysine biosynthetic process via aminoadipic acid"/>
    <property type="evidence" value="ECO:0007669"/>
    <property type="project" value="TreeGrafter"/>
</dbReference>
<sequence length="235" mass="26862">MDYPFNFSKPQVFELKYYVYDCTVAPPPLQLSPAEVHIWEANLATAAAHILNLAGVLSPEEVERCAQYCFQQGRDRCVSSRGILRLLLSSYLQQHPQSFNFVYGVHGKPALKQEELHFNLTHSGDRALYAFTLTHPVGIDLEQICANRDYDKIARRFFTPREQAWLFSHPPQQQPQHFFQLWTYKEAWVKARGESIFSALEQLEVLQHPHSSEPLPGLYALTAPIGYTAALAIMV</sequence>
<dbReference type="Pfam" id="PF22624">
    <property type="entry name" value="AASDHPPT_N"/>
    <property type="match status" value="1"/>
</dbReference>
<evidence type="ECO:0000259" key="7">
    <source>
        <dbReference type="Pfam" id="PF22624"/>
    </source>
</evidence>
<dbReference type="Gene3D" id="3.90.470.20">
    <property type="entry name" value="4'-phosphopantetheinyl transferase domain"/>
    <property type="match status" value="1"/>
</dbReference>
<evidence type="ECO:0000256" key="3">
    <source>
        <dbReference type="ARBA" id="ARBA00022679"/>
    </source>
</evidence>
<comment type="similarity">
    <text evidence="2">Belongs to the P-Pant transferase superfamily. Gsp/Sfp/HetI/AcpT family.</text>
</comment>
<accession>B8HUY5</accession>
<dbReference type="InterPro" id="IPR037143">
    <property type="entry name" value="4-PPantetheinyl_Trfase_dom_sf"/>
</dbReference>
<dbReference type="AlphaFoldDB" id="B8HUY5"/>
<name>B8HUY5_CYAP4</name>
<dbReference type="EMBL" id="CP001344">
    <property type="protein sequence ID" value="ACL43032.1"/>
    <property type="molecule type" value="Genomic_DNA"/>
</dbReference>
<dbReference type="KEGG" id="cyn:Cyan7425_0644"/>
<organism evidence="8">
    <name type="scientific">Cyanothece sp. (strain PCC 7425 / ATCC 29141)</name>
    <dbReference type="NCBI Taxonomy" id="395961"/>
    <lineage>
        <taxon>Bacteria</taxon>
        <taxon>Bacillati</taxon>
        <taxon>Cyanobacteriota</taxon>
        <taxon>Cyanophyceae</taxon>
        <taxon>Gomontiellales</taxon>
        <taxon>Cyanothecaceae</taxon>
        <taxon>Cyanothece</taxon>
    </lineage>
</organism>
<protein>
    <submittedName>
        <fullName evidence="8">4'-phosphopantetheinyl transferase</fullName>
    </submittedName>
</protein>
<dbReference type="GO" id="GO:0005829">
    <property type="term" value="C:cytosol"/>
    <property type="evidence" value="ECO:0007669"/>
    <property type="project" value="TreeGrafter"/>
</dbReference>
<dbReference type="eggNOG" id="COG2091">
    <property type="taxonomic scope" value="Bacteria"/>
</dbReference>
<keyword evidence="3 8" id="KW-0808">Transferase</keyword>
<comment type="cofactor">
    <cofactor evidence="1">
        <name>Mg(2+)</name>
        <dbReference type="ChEBI" id="CHEBI:18420"/>
    </cofactor>
</comment>
<reference evidence="8" key="1">
    <citation type="submission" date="2009-01" db="EMBL/GenBank/DDBJ databases">
        <title>Complete sequence of chromosome Cyanothece sp. PCC 7425.</title>
        <authorList>
            <consortium name="US DOE Joint Genome Institute"/>
            <person name="Lucas S."/>
            <person name="Copeland A."/>
            <person name="Lapidus A."/>
            <person name="Glavina del Rio T."/>
            <person name="Dalin E."/>
            <person name="Tice H."/>
            <person name="Bruce D."/>
            <person name="Goodwin L."/>
            <person name="Pitluck S."/>
            <person name="Sims D."/>
            <person name="Meineke L."/>
            <person name="Brettin T."/>
            <person name="Detter J.C."/>
            <person name="Han C."/>
            <person name="Larimer F."/>
            <person name="Land M."/>
            <person name="Hauser L."/>
            <person name="Kyrpides N."/>
            <person name="Ovchinnikova G."/>
            <person name="Liberton M."/>
            <person name="Stoeckel J."/>
            <person name="Banerjee A."/>
            <person name="Singh A."/>
            <person name="Page L."/>
            <person name="Sato H."/>
            <person name="Zhao L."/>
            <person name="Sherman L."/>
            <person name="Pakrasi H."/>
            <person name="Richardson P."/>
        </authorList>
    </citation>
    <scope>NUCLEOTIDE SEQUENCE</scope>
    <source>
        <strain evidence="8">PCC 7425</strain>
    </source>
</reference>
<feature type="domain" description="4'-phosphopantetheinyl transferase N-terminal" evidence="7">
    <location>
        <begin position="50"/>
        <end position="129"/>
    </location>
</feature>
<keyword evidence="4" id="KW-0479">Metal-binding</keyword>
<evidence type="ECO:0000256" key="4">
    <source>
        <dbReference type="ARBA" id="ARBA00022723"/>
    </source>
</evidence>
<dbReference type="GO" id="GO:0000287">
    <property type="term" value="F:magnesium ion binding"/>
    <property type="evidence" value="ECO:0007669"/>
    <property type="project" value="InterPro"/>
</dbReference>
<dbReference type="HOGENOM" id="CLU_057011_2_3_3"/>
<dbReference type="GO" id="GO:0008897">
    <property type="term" value="F:holo-[acyl-carrier-protein] synthase activity"/>
    <property type="evidence" value="ECO:0007669"/>
    <property type="project" value="InterPro"/>
</dbReference>
<dbReference type="SUPFAM" id="SSF56214">
    <property type="entry name" value="4'-phosphopantetheinyl transferase"/>
    <property type="match status" value="2"/>
</dbReference>
<dbReference type="PANTHER" id="PTHR12215:SF10">
    <property type="entry name" value="L-AMINOADIPATE-SEMIALDEHYDE DEHYDROGENASE-PHOSPHOPANTETHEINYL TRANSFERASE"/>
    <property type="match status" value="1"/>
</dbReference>
<dbReference type="STRING" id="395961.Cyan7425_0644"/>
<feature type="domain" description="4'-phosphopantetheinyl transferase" evidence="6">
    <location>
        <begin position="136"/>
        <end position="212"/>
    </location>
</feature>
<evidence type="ECO:0000256" key="5">
    <source>
        <dbReference type="ARBA" id="ARBA00022842"/>
    </source>
</evidence>
<evidence type="ECO:0000256" key="2">
    <source>
        <dbReference type="ARBA" id="ARBA00010990"/>
    </source>
</evidence>
<proteinExistence type="inferred from homology"/>
<dbReference type="Pfam" id="PF01648">
    <property type="entry name" value="ACPS"/>
    <property type="match status" value="1"/>
</dbReference>
<dbReference type="InterPro" id="IPR004568">
    <property type="entry name" value="Ppantetheine-prot_Trfase_dom"/>
</dbReference>
<evidence type="ECO:0000256" key="1">
    <source>
        <dbReference type="ARBA" id="ARBA00001946"/>
    </source>
</evidence>
<gene>
    <name evidence="8" type="ordered locus">Cyan7425_0644</name>
</gene>
<evidence type="ECO:0000313" key="8">
    <source>
        <dbReference type="EMBL" id="ACL43032.1"/>
    </source>
</evidence>
<dbReference type="InterPro" id="IPR055066">
    <property type="entry name" value="AASDHPPT_N"/>
</dbReference>
<dbReference type="InterPro" id="IPR008278">
    <property type="entry name" value="4-PPantetheinyl_Trfase_dom"/>
</dbReference>
<evidence type="ECO:0000259" key="6">
    <source>
        <dbReference type="Pfam" id="PF01648"/>
    </source>
</evidence>
<keyword evidence="5" id="KW-0460">Magnesium</keyword>
<dbReference type="OrthoDB" id="9808281at2"/>
<dbReference type="GO" id="GO:0006633">
    <property type="term" value="P:fatty acid biosynthetic process"/>
    <property type="evidence" value="ECO:0007669"/>
    <property type="project" value="InterPro"/>
</dbReference>
<dbReference type="InterPro" id="IPR050559">
    <property type="entry name" value="P-Pant_transferase_sf"/>
</dbReference>
<dbReference type="PANTHER" id="PTHR12215">
    <property type="entry name" value="PHOSPHOPANTETHEINE TRANSFERASE"/>
    <property type="match status" value="1"/>
</dbReference>